<dbReference type="InterPro" id="IPR036249">
    <property type="entry name" value="Thioredoxin-like_sf"/>
</dbReference>
<evidence type="ECO:0000313" key="4">
    <source>
        <dbReference type="Proteomes" id="UP000524462"/>
    </source>
</evidence>
<reference evidence="3 4" key="1">
    <citation type="submission" date="2020-07" db="EMBL/GenBank/DDBJ databases">
        <title>Molecular and genomic characterization of Streptococcus porcinus isolated from diseased swine in Brazil.</title>
        <authorList>
            <person name="Moreno L.Z."/>
            <person name="Matajira C.E.C."/>
            <person name="Poor A.P."/>
            <person name="Dutra M.C."/>
            <person name="Moreno A.M."/>
        </authorList>
    </citation>
    <scope>NUCLEOTIDE SEQUENCE [LARGE SCALE GENOMIC DNA]</scope>
    <source>
        <strain evidence="3 4">SP0816-2</strain>
    </source>
</reference>
<dbReference type="InterPro" id="IPR012336">
    <property type="entry name" value="Thioredoxin-like_fold"/>
</dbReference>
<comment type="caution">
    <text evidence="3">The sequence shown here is derived from an EMBL/GenBank/DDBJ whole genome shotgun (WGS) entry which is preliminary data.</text>
</comment>
<keyword evidence="1" id="KW-0472">Membrane</keyword>
<keyword evidence="1" id="KW-0812">Transmembrane</keyword>
<accession>A0A7W0ARG5</accession>
<feature type="transmembrane region" description="Helical" evidence="1">
    <location>
        <begin position="6"/>
        <end position="25"/>
    </location>
</feature>
<dbReference type="SUPFAM" id="SSF52833">
    <property type="entry name" value="Thioredoxin-like"/>
    <property type="match status" value="1"/>
</dbReference>
<feature type="domain" description="Thioredoxin-like fold" evidence="2">
    <location>
        <begin position="43"/>
        <end position="104"/>
    </location>
</feature>
<evidence type="ECO:0000313" key="3">
    <source>
        <dbReference type="EMBL" id="MBA2796231.1"/>
    </source>
</evidence>
<dbReference type="CDD" id="cd02947">
    <property type="entry name" value="TRX_family"/>
    <property type="match status" value="1"/>
</dbReference>
<evidence type="ECO:0000259" key="2">
    <source>
        <dbReference type="Pfam" id="PF13098"/>
    </source>
</evidence>
<name>A0A7W0ARG5_STRPO</name>
<organism evidence="3 4">
    <name type="scientific">Streptococcus porcinus</name>
    <dbReference type="NCBI Taxonomy" id="1340"/>
    <lineage>
        <taxon>Bacteria</taxon>
        <taxon>Bacillati</taxon>
        <taxon>Bacillota</taxon>
        <taxon>Bacilli</taxon>
        <taxon>Lactobacillales</taxon>
        <taxon>Streptococcaceae</taxon>
        <taxon>Streptococcus</taxon>
    </lineage>
</organism>
<evidence type="ECO:0000256" key="1">
    <source>
        <dbReference type="SAM" id="Phobius"/>
    </source>
</evidence>
<gene>
    <name evidence="3" type="ORF">H1B29_07030</name>
</gene>
<sequence length="132" mass="15702">MLLKFFVPISFLCLGFWLCLWYLSYDGRLNENVYYNTKIDENVNLVFYKEDCPYCKVGKREVNKQVLKSKVVTYFIDADKKEGIEIAKKYHVKHAPTLVTIRNNDYKSFLYAHDKNNKVVVEKKKIKEAFKN</sequence>
<dbReference type="Proteomes" id="UP000524462">
    <property type="component" value="Unassembled WGS sequence"/>
</dbReference>
<dbReference type="Pfam" id="PF13098">
    <property type="entry name" value="Thioredoxin_2"/>
    <property type="match status" value="1"/>
</dbReference>
<proteinExistence type="predicted"/>
<dbReference type="EMBL" id="JACEGE010000020">
    <property type="protein sequence ID" value="MBA2796231.1"/>
    <property type="molecule type" value="Genomic_DNA"/>
</dbReference>
<dbReference type="AlphaFoldDB" id="A0A7W0ARG5"/>
<protein>
    <submittedName>
        <fullName evidence="3">Thioredoxin family protein</fullName>
    </submittedName>
</protein>
<dbReference type="Gene3D" id="3.40.30.10">
    <property type="entry name" value="Glutaredoxin"/>
    <property type="match status" value="1"/>
</dbReference>
<keyword evidence="1" id="KW-1133">Transmembrane helix</keyword>